<proteinExistence type="predicted"/>
<keyword evidence="1" id="KW-0004">4Fe-4S</keyword>
<dbReference type="PANTHER" id="PTHR32479">
    <property type="entry name" value="GLYCOLATE OXIDASE IRON-SULFUR SUBUNIT"/>
    <property type="match status" value="1"/>
</dbReference>
<sequence>MYQSRWTVSFLAVKVFIESLLWVPGRAGSGRGPGGQPAAELRLALWNTERKRRNDSGRPLCVQVGGTGRRTAHASIAPMSAAPPQPAPPGPGALPTVPPGGSVATGSQNDPLAALADRCVQCGLCLPACPTYGHDRLEAESPRGRIALARAWALDTIPATAASDAHLDHCLGCRSCEAVCPAGVEYGRLLVAARSRQRERRPAGWRQRLAERLAARPRALAAGLAMYRAAYPLLPAAARPLPRPPGRVRALPHRAAASTARVSLFVGCVAEAYEAPLRAALARLCGGLGIELDIAPGQGCCGALHEHAGDTAAAAALAARNRVAFAGRGSVLSLASGCHDSLRRALGDGAHATDALAFVAERAGALRWRRTPQRVALHLPCTQRNVVKSVPALRRLLAAVPGLEVVELDAGFGCCGASGTQMLTEPARAAEYRAPLLAQFERSGATRLLSANVGCRLHFANAIAAPVLHPLEFLAECLDDGFAPG</sequence>
<evidence type="ECO:0000313" key="7">
    <source>
        <dbReference type="EMBL" id="ROU07623.1"/>
    </source>
</evidence>
<evidence type="ECO:0000256" key="3">
    <source>
        <dbReference type="ARBA" id="ARBA00022737"/>
    </source>
</evidence>
<dbReference type="Gene3D" id="1.10.1060.10">
    <property type="entry name" value="Alpha-helical ferredoxin"/>
    <property type="match status" value="1"/>
</dbReference>
<keyword evidence="5" id="KW-0411">Iron-sulfur</keyword>
<dbReference type="PROSITE" id="PS51379">
    <property type="entry name" value="4FE4S_FER_2"/>
    <property type="match status" value="2"/>
</dbReference>
<dbReference type="InterPro" id="IPR017900">
    <property type="entry name" value="4Fe4S_Fe_S_CS"/>
</dbReference>
<name>A0A3N2RJH3_LYSEN</name>
<feature type="domain" description="4Fe-4S ferredoxin-type" evidence="6">
    <location>
        <begin position="161"/>
        <end position="184"/>
    </location>
</feature>
<dbReference type="EMBL" id="RCTY01000020">
    <property type="protein sequence ID" value="ROU07623.1"/>
    <property type="molecule type" value="Genomic_DNA"/>
</dbReference>
<evidence type="ECO:0000313" key="8">
    <source>
        <dbReference type="Proteomes" id="UP000275910"/>
    </source>
</evidence>
<dbReference type="Pfam" id="PF02754">
    <property type="entry name" value="CCG"/>
    <property type="match status" value="2"/>
</dbReference>
<dbReference type="GO" id="GO:0046872">
    <property type="term" value="F:metal ion binding"/>
    <property type="evidence" value="ECO:0007669"/>
    <property type="project" value="UniProtKB-KW"/>
</dbReference>
<dbReference type="GO" id="GO:0016491">
    <property type="term" value="F:oxidoreductase activity"/>
    <property type="evidence" value="ECO:0007669"/>
    <property type="project" value="UniProtKB-ARBA"/>
</dbReference>
<evidence type="ECO:0000256" key="5">
    <source>
        <dbReference type="ARBA" id="ARBA00023014"/>
    </source>
</evidence>
<accession>A0A3N2RJH3</accession>
<protein>
    <submittedName>
        <fullName evidence="7">(Fe-S)-binding protein</fullName>
    </submittedName>
</protein>
<dbReference type="InterPro" id="IPR004017">
    <property type="entry name" value="Cys_rich_dom"/>
</dbReference>
<organism evidence="7 8">
    <name type="scientific">Lysobacter enzymogenes</name>
    <dbReference type="NCBI Taxonomy" id="69"/>
    <lineage>
        <taxon>Bacteria</taxon>
        <taxon>Pseudomonadati</taxon>
        <taxon>Pseudomonadota</taxon>
        <taxon>Gammaproteobacteria</taxon>
        <taxon>Lysobacterales</taxon>
        <taxon>Lysobacteraceae</taxon>
        <taxon>Lysobacter</taxon>
    </lineage>
</organism>
<reference evidence="7 8" key="1">
    <citation type="submission" date="2018-10" db="EMBL/GenBank/DDBJ databases">
        <title>The genome of Lysobacter enzymogenes OH11.</title>
        <authorList>
            <person name="Liu F."/>
            <person name="Zhao Y."/>
            <person name="Qian G."/>
            <person name="Chen Y."/>
            <person name="Xu H."/>
        </authorList>
    </citation>
    <scope>NUCLEOTIDE SEQUENCE [LARGE SCALE GENOMIC DNA]</scope>
    <source>
        <strain evidence="7 8">OH11</strain>
    </source>
</reference>
<dbReference type="AlphaFoldDB" id="A0A3N2RJH3"/>
<dbReference type="InterPro" id="IPR009051">
    <property type="entry name" value="Helical_ferredxn"/>
</dbReference>
<evidence type="ECO:0000256" key="1">
    <source>
        <dbReference type="ARBA" id="ARBA00022485"/>
    </source>
</evidence>
<dbReference type="Proteomes" id="UP000275910">
    <property type="component" value="Unassembled WGS sequence"/>
</dbReference>
<evidence type="ECO:0000256" key="4">
    <source>
        <dbReference type="ARBA" id="ARBA00023004"/>
    </source>
</evidence>
<dbReference type="InterPro" id="IPR017896">
    <property type="entry name" value="4Fe4S_Fe-S-bd"/>
</dbReference>
<dbReference type="SUPFAM" id="SSF46548">
    <property type="entry name" value="alpha-helical ferredoxin"/>
    <property type="match status" value="1"/>
</dbReference>
<feature type="domain" description="4Fe-4S ferredoxin-type" evidence="6">
    <location>
        <begin position="110"/>
        <end position="140"/>
    </location>
</feature>
<evidence type="ECO:0000259" key="6">
    <source>
        <dbReference type="PROSITE" id="PS51379"/>
    </source>
</evidence>
<keyword evidence="4" id="KW-0408">Iron</keyword>
<dbReference type="GO" id="GO:0051539">
    <property type="term" value="F:4 iron, 4 sulfur cluster binding"/>
    <property type="evidence" value="ECO:0007669"/>
    <property type="project" value="UniProtKB-KW"/>
</dbReference>
<keyword evidence="3" id="KW-0677">Repeat</keyword>
<keyword evidence="2" id="KW-0479">Metal-binding</keyword>
<dbReference type="PROSITE" id="PS00198">
    <property type="entry name" value="4FE4S_FER_1"/>
    <property type="match status" value="2"/>
</dbReference>
<dbReference type="Pfam" id="PF13183">
    <property type="entry name" value="Fer4_8"/>
    <property type="match status" value="1"/>
</dbReference>
<gene>
    <name evidence="7" type="ORF">D9T17_07515</name>
</gene>
<evidence type="ECO:0000256" key="2">
    <source>
        <dbReference type="ARBA" id="ARBA00022723"/>
    </source>
</evidence>
<comment type="caution">
    <text evidence="7">The sequence shown here is derived from an EMBL/GenBank/DDBJ whole genome shotgun (WGS) entry which is preliminary data.</text>
</comment>